<organism evidence="2 3">
    <name type="scientific">Pantoea brenneri</name>
    <dbReference type="NCBI Taxonomy" id="472694"/>
    <lineage>
        <taxon>Bacteria</taxon>
        <taxon>Pseudomonadati</taxon>
        <taxon>Pseudomonadota</taxon>
        <taxon>Gammaproteobacteria</taxon>
        <taxon>Enterobacterales</taxon>
        <taxon>Erwiniaceae</taxon>
        <taxon>Pantoea</taxon>
    </lineage>
</organism>
<sequence length="223" mass="24851">MNRRTFLRMMISSSVIISVPAIMPAALAGSGSEETLLFVSQTLTGRQGLDPAICQRLYLLLSRQTHDFDQQLTRLAERLRRHIHLSPEERLAQLSEEEVTTALSIITPWYLGYTGNPATTRATDDAQFVTFLSALMYEPTASITPRPSYSQRGHDYWQAVPEGVTAPPMPENITAWGTDSPRAARVITEPQPEWLAMVEGRARTHADAVRLLSHAEDVNHDAV</sequence>
<dbReference type="RefSeq" id="WP_031378107.1">
    <property type="nucleotide sequence ID" value="NZ_JBCGBG010000008.1"/>
</dbReference>
<feature type="chain" id="PRO_5046709931" evidence="1">
    <location>
        <begin position="29"/>
        <end position="223"/>
    </location>
</feature>
<protein>
    <submittedName>
        <fullName evidence="2">Sugar dehydrogenase complex small subunit</fullName>
    </submittedName>
</protein>
<accession>A0ABU9MVC9</accession>
<dbReference type="EMBL" id="JBCGBG010000008">
    <property type="protein sequence ID" value="MEL7698110.1"/>
    <property type="molecule type" value="Genomic_DNA"/>
</dbReference>
<gene>
    <name evidence="2" type="ORF">AABB92_20935</name>
</gene>
<dbReference type="InterPro" id="IPR024651">
    <property type="entry name" value="FAD-SLDH_ssu"/>
</dbReference>
<proteinExistence type="predicted"/>
<comment type="caution">
    <text evidence="2">The sequence shown here is derived from an EMBL/GenBank/DDBJ whole genome shotgun (WGS) entry which is preliminary data.</text>
</comment>
<dbReference type="Proteomes" id="UP001468095">
    <property type="component" value="Unassembled WGS sequence"/>
</dbReference>
<name>A0ABU9MVC9_9GAMM</name>
<evidence type="ECO:0000256" key="1">
    <source>
        <dbReference type="SAM" id="SignalP"/>
    </source>
</evidence>
<keyword evidence="1" id="KW-0732">Signal</keyword>
<evidence type="ECO:0000313" key="3">
    <source>
        <dbReference type="Proteomes" id="UP001468095"/>
    </source>
</evidence>
<dbReference type="Pfam" id="PF12318">
    <property type="entry name" value="FAD-SLDH"/>
    <property type="match status" value="1"/>
</dbReference>
<reference evidence="2 3" key="1">
    <citation type="submission" date="2024-04" db="EMBL/GenBank/DDBJ databases">
        <authorList>
            <person name="Suleimanova A.D."/>
            <person name="Pudova D.S."/>
            <person name="Shagimardanova E.I."/>
            <person name="Sharipova M.R."/>
        </authorList>
    </citation>
    <scope>NUCLEOTIDE SEQUENCE [LARGE SCALE GENOMIC DNA]</scope>
    <source>
        <strain evidence="2 3">3.1</strain>
    </source>
</reference>
<evidence type="ECO:0000313" key="2">
    <source>
        <dbReference type="EMBL" id="MEL7698110.1"/>
    </source>
</evidence>
<feature type="signal peptide" evidence="1">
    <location>
        <begin position="1"/>
        <end position="28"/>
    </location>
</feature>
<keyword evidence="3" id="KW-1185">Reference proteome</keyword>